<dbReference type="PANTHER" id="PTHR19328">
    <property type="entry name" value="HEDGEHOG-INTERACTING PROTEIN"/>
    <property type="match status" value="1"/>
</dbReference>
<name>A0A2A2AY37_9BURK</name>
<reference evidence="3 4" key="1">
    <citation type="submission" date="2017-08" db="EMBL/GenBank/DDBJ databases">
        <title>WGS of Clinical strains of the CDC Group NO-1 linked to zoonotic infections in humans.</title>
        <authorList>
            <person name="Bernier A.-M."/>
            <person name="Bernard K."/>
        </authorList>
    </citation>
    <scope>NUCLEOTIDE SEQUENCE [LARGE SCALE GENOMIC DNA]</scope>
    <source>
        <strain evidence="3 4">NML120219</strain>
    </source>
</reference>
<dbReference type="Pfam" id="PF07995">
    <property type="entry name" value="GSDH"/>
    <property type="match status" value="1"/>
</dbReference>
<dbReference type="PANTHER" id="PTHR19328:SF75">
    <property type="entry name" value="ALDOSE SUGAR DEHYDROGENASE YLII"/>
    <property type="match status" value="1"/>
</dbReference>
<feature type="region of interest" description="Disordered" evidence="1">
    <location>
        <begin position="1"/>
        <end position="20"/>
    </location>
</feature>
<evidence type="ECO:0000256" key="1">
    <source>
        <dbReference type="SAM" id="MobiDB-lite"/>
    </source>
</evidence>
<organism evidence="3 4">
    <name type="scientific">Vandammella animalimorsus</name>
    <dbReference type="NCBI Taxonomy" id="2029117"/>
    <lineage>
        <taxon>Bacteria</taxon>
        <taxon>Pseudomonadati</taxon>
        <taxon>Pseudomonadota</taxon>
        <taxon>Betaproteobacteria</taxon>
        <taxon>Burkholderiales</taxon>
        <taxon>Comamonadaceae</taxon>
        <taxon>Vandammella</taxon>
    </lineage>
</organism>
<dbReference type="Gene3D" id="2.120.10.30">
    <property type="entry name" value="TolB, C-terminal domain"/>
    <property type="match status" value="1"/>
</dbReference>
<protein>
    <recommendedName>
        <fullName evidence="2">Glucose/Sorbosone dehydrogenase domain-containing protein</fullName>
    </recommendedName>
</protein>
<sequence>MQDQHLNARPQRASSFPGRGPLRQLTQTACRITWASLLCSGAAGTALAQSASTWDVNRAEPLVLTEIAFGLEQPWAMAFLPSGDFLVTEREGTMRVVQANGRIGHPIAGVPPVAAQGQGGLLDVALDRQFAQNRRLFFCFSEPDPSNASRSSTALASARLNERHTRLENVQVIFHQMPRVRSDAHFGCRIAQAQDGSLFVALGERSIAREQAQRTSNHLGSIVRLQPDGKPFADNPLARAKGKGLPETWSWGHRNPQGATITPDGELWAHEHGPQGGDEFNHIRGGANYGWPLVTYGRAQGAGPRAGQQRKNAALEAPVHYWGQAIAPSGLTYLDSDRYGAQWQGSFFIGSLRHGALVRLKVVDDVVQQESWHRIAEGEQVRDVRQGPDGLLYVLTDRPDGRLLRVEPPKAPEPEPAASAAQPPAVPQPSAGEFEPVHVAPPTPAQATAPVAQ</sequence>
<evidence type="ECO:0000313" key="4">
    <source>
        <dbReference type="Proteomes" id="UP000218439"/>
    </source>
</evidence>
<dbReference type="InterPro" id="IPR011041">
    <property type="entry name" value="Quinoprot_gluc/sorb_DH_b-prop"/>
</dbReference>
<feature type="region of interest" description="Disordered" evidence="1">
    <location>
        <begin position="402"/>
        <end position="453"/>
    </location>
</feature>
<dbReference type="SUPFAM" id="SSF50952">
    <property type="entry name" value="Soluble quinoprotein glucose dehydrogenase"/>
    <property type="match status" value="1"/>
</dbReference>
<accession>A0A2A2AY37</accession>
<comment type="caution">
    <text evidence="3">The sequence shown here is derived from an EMBL/GenBank/DDBJ whole genome shotgun (WGS) entry which is preliminary data.</text>
</comment>
<feature type="compositionally biased region" description="Low complexity" evidence="1">
    <location>
        <begin position="416"/>
        <end position="438"/>
    </location>
</feature>
<dbReference type="InterPro" id="IPR012938">
    <property type="entry name" value="Glc/Sorbosone_DH"/>
</dbReference>
<evidence type="ECO:0000313" key="3">
    <source>
        <dbReference type="EMBL" id="PAT42624.1"/>
    </source>
</evidence>
<proteinExistence type="predicted"/>
<dbReference type="AlphaFoldDB" id="A0A2A2AY37"/>
<gene>
    <name evidence="3" type="ORF">CK621_08065</name>
</gene>
<feature type="compositionally biased region" description="Basic and acidic residues" evidence="1">
    <location>
        <begin position="402"/>
        <end position="413"/>
    </location>
</feature>
<dbReference type="EMBL" id="NSJE01000011">
    <property type="protein sequence ID" value="PAT42624.1"/>
    <property type="molecule type" value="Genomic_DNA"/>
</dbReference>
<evidence type="ECO:0000259" key="2">
    <source>
        <dbReference type="Pfam" id="PF07995"/>
    </source>
</evidence>
<dbReference type="InterPro" id="IPR011042">
    <property type="entry name" value="6-blade_b-propeller_TolB-like"/>
</dbReference>
<feature type="domain" description="Glucose/Sorbosone dehydrogenase" evidence="2">
    <location>
        <begin position="71"/>
        <end position="405"/>
    </location>
</feature>
<dbReference type="Proteomes" id="UP000218439">
    <property type="component" value="Unassembled WGS sequence"/>
</dbReference>